<reference evidence="2" key="1">
    <citation type="submission" date="2014-09" db="EMBL/GenBank/DDBJ databases">
        <authorList>
            <person name="Magalhaes I.L.F."/>
            <person name="Oliveira U."/>
            <person name="Santos F.R."/>
            <person name="Vidigal T.H.D.A."/>
            <person name="Brescovit A.D."/>
            <person name="Santos A.J."/>
        </authorList>
    </citation>
    <scope>NUCLEOTIDE SEQUENCE</scope>
    <source>
        <tissue evidence="2">Shoot tissue taken approximately 20 cm above the soil surface</tissue>
    </source>
</reference>
<proteinExistence type="predicted"/>
<reference evidence="2" key="2">
    <citation type="journal article" date="2015" name="Data Brief">
        <title>Shoot transcriptome of the giant reed, Arundo donax.</title>
        <authorList>
            <person name="Barrero R.A."/>
            <person name="Guerrero F.D."/>
            <person name="Moolhuijzen P."/>
            <person name="Goolsby J.A."/>
            <person name="Tidwell J."/>
            <person name="Bellgard S.E."/>
            <person name="Bellgard M.I."/>
        </authorList>
    </citation>
    <scope>NUCLEOTIDE SEQUENCE</scope>
    <source>
        <tissue evidence="2">Shoot tissue taken approximately 20 cm above the soil surface</tissue>
    </source>
</reference>
<dbReference type="AlphaFoldDB" id="A0A0A9ACK4"/>
<protein>
    <submittedName>
        <fullName evidence="2">Uncharacterized protein</fullName>
    </submittedName>
</protein>
<dbReference type="EMBL" id="GBRH01249039">
    <property type="protein sequence ID" value="JAD48856.1"/>
    <property type="molecule type" value="Transcribed_RNA"/>
</dbReference>
<accession>A0A0A9ACK4</accession>
<organism evidence="2">
    <name type="scientific">Arundo donax</name>
    <name type="common">Giant reed</name>
    <name type="synonym">Donax arundinaceus</name>
    <dbReference type="NCBI Taxonomy" id="35708"/>
    <lineage>
        <taxon>Eukaryota</taxon>
        <taxon>Viridiplantae</taxon>
        <taxon>Streptophyta</taxon>
        <taxon>Embryophyta</taxon>
        <taxon>Tracheophyta</taxon>
        <taxon>Spermatophyta</taxon>
        <taxon>Magnoliopsida</taxon>
        <taxon>Liliopsida</taxon>
        <taxon>Poales</taxon>
        <taxon>Poaceae</taxon>
        <taxon>PACMAD clade</taxon>
        <taxon>Arundinoideae</taxon>
        <taxon>Arundineae</taxon>
        <taxon>Arundo</taxon>
    </lineage>
</organism>
<evidence type="ECO:0000256" key="1">
    <source>
        <dbReference type="SAM" id="MobiDB-lite"/>
    </source>
</evidence>
<feature type="compositionally biased region" description="Polar residues" evidence="1">
    <location>
        <begin position="43"/>
        <end position="53"/>
    </location>
</feature>
<feature type="region of interest" description="Disordered" evidence="1">
    <location>
        <begin position="1"/>
        <end position="53"/>
    </location>
</feature>
<sequence>MRAPLHPLRRLHRGHRLRGLHGRGHSLARRRRRRPVQHRAPTPRSSSLSCPLV</sequence>
<evidence type="ECO:0000313" key="2">
    <source>
        <dbReference type="EMBL" id="JAD48856.1"/>
    </source>
</evidence>
<feature type="compositionally biased region" description="Basic residues" evidence="1">
    <location>
        <begin position="7"/>
        <end position="37"/>
    </location>
</feature>
<name>A0A0A9ACK4_ARUDO</name>